<evidence type="ECO:0000256" key="6">
    <source>
        <dbReference type="SAM" id="MobiDB-lite"/>
    </source>
</evidence>
<keyword evidence="2" id="KW-0732">Signal</keyword>
<protein>
    <recommendedName>
        <fullName evidence="7">Chitin-binding type-2 domain-containing protein</fullName>
    </recommendedName>
</protein>
<dbReference type="Gene3D" id="2.170.140.10">
    <property type="entry name" value="Chitin binding domain"/>
    <property type="match status" value="12"/>
</dbReference>
<dbReference type="VEuPathDB" id="VectorBase:ASIS003964"/>
<keyword evidence="4" id="KW-1015">Disulfide bond</keyword>
<dbReference type="VEuPathDB" id="VectorBase:ASIS001475"/>
<dbReference type="PROSITE" id="PS50940">
    <property type="entry name" value="CHIT_BIND_II"/>
    <property type="match status" value="12"/>
</dbReference>
<name>A0A084VUP3_ANOSI</name>
<evidence type="ECO:0000256" key="2">
    <source>
        <dbReference type="ARBA" id="ARBA00022729"/>
    </source>
</evidence>
<feature type="domain" description="Chitin-binding type-2" evidence="7">
    <location>
        <begin position="527"/>
        <end position="584"/>
    </location>
</feature>
<reference evidence="9" key="2">
    <citation type="submission" date="2020-05" db="UniProtKB">
        <authorList>
            <consortium name="EnsemblMetazoa"/>
        </authorList>
    </citation>
    <scope>IDENTIFICATION</scope>
</reference>
<keyword evidence="5" id="KW-0325">Glycoprotein</keyword>
<feature type="region of interest" description="Disordered" evidence="6">
    <location>
        <begin position="306"/>
        <end position="325"/>
    </location>
</feature>
<feature type="domain" description="Chitin-binding type-2" evidence="7">
    <location>
        <begin position="325"/>
        <end position="382"/>
    </location>
</feature>
<dbReference type="PANTHER" id="PTHR23301">
    <property type="entry name" value="CHITIN BINDING PERITROPHIN-A"/>
    <property type="match status" value="1"/>
</dbReference>
<keyword evidence="10" id="KW-1185">Reference proteome</keyword>
<dbReference type="Pfam" id="PF01607">
    <property type="entry name" value="CBM_14"/>
    <property type="match status" value="12"/>
</dbReference>
<evidence type="ECO:0000256" key="3">
    <source>
        <dbReference type="ARBA" id="ARBA00022737"/>
    </source>
</evidence>
<dbReference type="SUPFAM" id="SSF57625">
    <property type="entry name" value="Invertebrate chitin-binding proteins"/>
    <property type="match status" value="12"/>
</dbReference>
<dbReference type="GO" id="GO:0008061">
    <property type="term" value="F:chitin binding"/>
    <property type="evidence" value="ECO:0007669"/>
    <property type="project" value="UniProtKB-KW"/>
</dbReference>
<dbReference type="OrthoDB" id="6020543at2759"/>
<feature type="domain" description="Chitin-binding type-2" evidence="7">
    <location>
        <begin position="1"/>
        <end position="52"/>
    </location>
</feature>
<feature type="compositionally biased region" description="Pro residues" evidence="6">
    <location>
        <begin position="107"/>
        <end position="119"/>
    </location>
</feature>
<dbReference type="InterPro" id="IPR051940">
    <property type="entry name" value="Chitin_bind-dev_reg"/>
</dbReference>
<dbReference type="EMBL" id="KE525139">
    <property type="protein sequence ID" value="KFB41687.1"/>
    <property type="molecule type" value="Genomic_DNA"/>
</dbReference>
<accession>A0A084VUP3</accession>
<keyword evidence="3" id="KW-0677">Repeat</keyword>
<feature type="domain" description="Chitin-binding type-2" evidence="7">
    <location>
        <begin position="872"/>
        <end position="929"/>
    </location>
</feature>
<dbReference type="EMBL" id="ATLV01016976">
    <property type="status" value="NOT_ANNOTATED_CDS"/>
    <property type="molecule type" value="Genomic_DNA"/>
</dbReference>
<dbReference type="EnsemblMetazoa" id="ASIC009316-RA">
    <property type="protein sequence ID" value="ASIC009316-PA"/>
    <property type="gene ID" value="ASIC009316"/>
</dbReference>
<reference evidence="8 10" key="1">
    <citation type="journal article" date="2014" name="BMC Genomics">
        <title>Genome sequence of Anopheles sinensis provides insight into genetics basis of mosquito competence for malaria parasites.</title>
        <authorList>
            <person name="Zhou D."/>
            <person name="Zhang D."/>
            <person name="Ding G."/>
            <person name="Shi L."/>
            <person name="Hou Q."/>
            <person name="Ye Y."/>
            <person name="Xu Y."/>
            <person name="Zhou H."/>
            <person name="Xiong C."/>
            <person name="Li S."/>
            <person name="Yu J."/>
            <person name="Hong S."/>
            <person name="Yu X."/>
            <person name="Zou P."/>
            <person name="Chen C."/>
            <person name="Chang X."/>
            <person name="Wang W."/>
            <person name="Lv Y."/>
            <person name="Sun Y."/>
            <person name="Ma L."/>
            <person name="Shen B."/>
            <person name="Zhu C."/>
        </authorList>
    </citation>
    <scope>NUCLEOTIDE SEQUENCE [LARGE SCALE GENOMIC DNA]</scope>
</reference>
<feature type="domain" description="Chitin-binding type-2" evidence="7">
    <location>
        <begin position="154"/>
        <end position="210"/>
    </location>
</feature>
<dbReference type="GO" id="GO:0005576">
    <property type="term" value="C:extracellular region"/>
    <property type="evidence" value="ECO:0007669"/>
    <property type="project" value="InterPro"/>
</dbReference>
<dbReference type="OMA" id="VDDYIYM"/>
<feature type="domain" description="Chitin-binding type-2" evidence="7">
    <location>
        <begin position="669"/>
        <end position="714"/>
    </location>
</feature>
<evidence type="ECO:0000256" key="4">
    <source>
        <dbReference type="ARBA" id="ARBA00023157"/>
    </source>
</evidence>
<evidence type="ECO:0000313" key="10">
    <source>
        <dbReference type="Proteomes" id="UP000030765"/>
    </source>
</evidence>
<dbReference type="PANTHER" id="PTHR23301:SF0">
    <property type="entry name" value="CHITIN-BINDING TYPE-2 DOMAIN-CONTAINING PROTEIN-RELATED"/>
    <property type="match status" value="1"/>
</dbReference>
<feature type="domain" description="Chitin-binding type-2" evidence="7">
    <location>
        <begin position="803"/>
        <end position="860"/>
    </location>
</feature>
<dbReference type="AlphaFoldDB" id="A0A084VUP3"/>
<organism evidence="9 10">
    <name type="scientific">Anopheles sinensis</name>
    <name type="common">Mosquito</name>
    <dbReference type="NCBI Taxonomy" id="74873"/>
    <lineage>
        <taxon>Eukaryota</taxon>
        <taxon>Metazoa</taxon>
        <taxon>Ecdysozoa</taxon>
        <taxon>Arthropoda</taxon>
        <taxon>Hexapoda</taxon>
        <taxon>Insecta</taxon>
        <taxon>Pterygota</taxon>
        <taxon>Neoptera</taxon>
        <taxon>Endopterygota</taxon>
        <taxon>Diptera</taxon>
        <taxon>Nematocera</taxon>
        <taxon>Culicoidea</taxon>
        <taxon>Culicidae</taxon>
        <taxon>Anophelinae</taxon>
        <taxon>Anopheles</taxon>
    </lineage>
</organism>
<dbReference type="InterPro" id="IPR036508">
    <property type="entry name" value="Chitin-bd_dom_sf"/>
</dbReference>
<proteinExistence type="predicted"/>
<dbReference type="VEuPathDB" id="VectorBase:ASIC009316"/>
<feature type="domain" description="Chitin-binding type-2" evidence="7">
    <location>
        <begin position="396"/>
        <end position="453"/>
    </location>
</feature>
<feature type="domain" description="Chitin-binding type-2" evidence="7">
    <location>
        <begin position="253"/>
        <end position="310"/>
    </location>
</feature>
<feature type="compositionally biased region" description="Low complexity" evidence="6">
    <location>
        <begin position="86"/>
        <end position="106"/>
    </location>
</feature>
<feature type="domain" description="Chitin-binding type-2" evidence="7">
    <location>
        <begin position="610"/>
        <end position="667"/>
    </location>
</feature>
<dbReference type="VEuPathDB" id="VectorBase:ASIS001674"/>
<dbReference type="EMBL" id="ATLV01016977">
    <property type="status" value="NOT_ANNOTATED_CDS"/>
    <property type="molecule type" value="Genomic_DNA"/>
</dbReference>
<keyword evidence="1" id="KW-0147">Chitin-binding</keyword>
<evidence type="ECO:0000259" key="7">
    <source>
        <dbReference type="PROSITE" id="PS50940"/>
    </source>
</evidence>
<evidence type="ECO:0000256" key="5">
    <source>
        <dbReference type="ARBA" id="ARBA00023180"/>
    </source>
</evidence>
<feature type="domain" description="Chitin-binding type-2" evidence="7">
    <location>
        <begin position="462"/>
        <end position="519"/>
    </location>
</feature>
<evidence type="ECO:0000313" key="8">
    <source>
        <dbReference type="EMBL" id="KFB41687.1"/>
    </source>
</evidence>
<sequence length="933" mass="101932">MPNGQKLPITDDCGSYIVCEYNVQRIQRCTAGTLFDPVAMVCNWAAFVKCGQTPSLPPILVAPTPSPVTIPTAPTPPRAPSVIPSIPTAPTAPPSQTVTTTTTRKPTQPPVVPTAPTAPPIVHTTVPTVATIRPTTTLQPIPTTPSYNAPINPYPFCTPDEFSFTAHPSACESYYICAYGKLILHSCGHGVYWNTATNQCDFPENTDCTNLPNPAAPENSTPSAETTTISIIPAVVVAILGCLLLASSSDAYNEICIGVPNLTYVRSPQACYLYYACIDGQAYGYTCPEDLWFSLELQRCVPQDESDCDIEQPPELPAAPPRPPSPECTDVDDFTYLPSDTSCQLYYQCIDNFAYLLSCPRGYWFSVSLGRCGNRFEVECDLEVPETTTSPPDTPGNLCFGRPNFSNVRDPQFCHRFYYCLNGAPFPMVCRNGFLFDETSQNCIPEEEAQCNEVPPTAPPTPGICNGVADGQMVLNPTYCNLYYVCVDETAFPSVCPDGEWFDAETQECGLPMDVFCPNGPQTTPTPNVCVDIEDGGYVASPERCEAFYVCSGGIGYIVYCSPGLWFDQVTRECTNPAEAICNVPTPPTPNTTPTIPPTIPPTGPPEEGNQMCNGVANNVNLPSPDDCSRFYICFNGGAYPSNCLGGLWFNPETSLCDLPENVDCDVVIPLPNACYLYYNCIDGNAYPQMCPEELWFSNEQQQCVTKEESDCTLTDPPQLPEAPEPEPSPLCDGVSNFRYVAAADSCQWYYQCIDGIAYLVSCPLYYWFDEDMQRCGTRYDVQCDREGSTTTIIPTPPTVDPLELCDDLPDFTLVPSASLCDRYYSCYQGNPYPQNCLPGLWFNPDTLECDDPENVECAAQTQRPPTTTVATSDCLGVTDDALRASALSCKLYYRCQNGVKMAILCPGSTMFDAASLQCVPPELALCEIKRNP</sequence>
<gene>
    <name evidence="8" type="ORF">ZHAS_00009316</name>
</gene>
<dbReference type="EMBL" id="ATLV01016978">
    <property type="status" value="NOT_ANNOTATED_CDS"/>
    <property type="molecule type" value="Genomic_DNA"/>
</dbReference>
<evidence type="ECO:0000313" key="9">
    <source>
        <dbReference type="EnsemblMetazoa" id="ASIC009316-PA"/>
    </source>
</evidence>
<evidence type="ECO:0000256" key="1">
    <source>
        <dbReference type="ARBA" id="ARBA00022669"/>
    </source>
</evidence>
<dbReference type="InterPro" id="IPR002557">
    <property type="entry name" value="Chitin-bd_dom"/>
</dbReference>
<feature type="domain" description="Chitin-binding type-2" evidence="7">
    <location>
        <begin position="729"/>
        <end position="786"/>
    </location>
</feature>
<dbReference type="SMART" id="SM00494">
    <property type="entry name" value="ChtBD2"/>
    <property type="match status" value="12"/>
</dbReference>
<feature type="region of interest" description="Disordered" evidence="6">
    <location>
        <begin position="86"/>
        <end position="122"/>
    </location>
</feature>
<dbReference type="Proteomes" id="UP000030765">
    <property type="component" value="Unassembled WGS sequence"/>
</dbReference>
<feature type="compositionally biased region" description="Pro residues" evidence="6">
    <location>
        <begin position="314"/>
        <end position="325"/>
    </location>
</feature>